<dbReference type="InParanoid" id="A0A2K2DM09"/>
<keyword evidence="4" id="KW-1185">Reference proteome</keyword>
<protein>
    <submittedName>
        <fullName evidence="2 3">Uncharacterized protein</fullName>
    </submittedName>
</protein>
<dbReference type="EnsemblPlants" id="PNT75318">
    <property type="protein sequence ID" value="PNT75318"/>
    <property type="gene ID" value="BRADI_1g30222v3"/>
</dbReference>
<dbReference type="AlphaFoldDB" id="A0A2K2DM09"/>
<evidence type="ECO:0000313" key="3">
    <source>
        <dbReference type="EnsemblPlants" id="PNT75318"/>
    </source>
</evidence>
<reference evidence="3" key="3">
    <citation type="submission" date="2018-08" db="UniProtKB">
        <authorList>
            <consortium name="EnsemblPlants"/>
        </authorList>
    </citation>
    <scope>IDENTIFICATION</scope>
    <source>
        <strain evidence="3">cv. Bd21</strain>
    </source>
</reference>
<reference evidence="2 3" key="1">
    <citation type="journal article" date="2010" name="Nature">
        <title>Genome sequencing and analysis of the model grass Brachypodium distachyon.</title>
        <authorList>
            <consortium name="International Brachypodium Initiative"/>
        </authorList>
    </citation>
    <scope>NUCLEOTIDE SEQUENCE [LARGE SCALE GENOMIC DNA]</scope>
    <source>
        <strain evidence="2 3">Bd21</strain>
    </source>
</reference>
<organism evidence="2">
    <name type="scientific">Brachypodium distachyon</name>
    <name type="common">Purple false brome</name>
    <name type="synonym">Trachynia distachya</name>
    <dbReference type="NCBI Taxonomy" id="15368"/>
    <lineage>
        <taxon>Eukaryota</taxon>
        <taxon>Viridiplantae</taxon>
        <taxon>Streptophyta</taxon>
        <taxon>Embryophyta</taxon>
        <taxon>Tracheophyta</taxon>
        <taxon>Spermatophyta</taxon>
        <taxon>Magnoliopsida</taxon>
        <taxon>Liliopsida</taxon>
        <taxon>Poales</taxon>
        <taxon>Poaceae</taxon>
        <taxon>BOP clade</taxon>
        <taxon>Pooideae</taxon>
        <taxon>Stipodae</taxon>
        <taxon>Brachypodieae</taxon>
        <taxon>Brachypodium</taxon>
    </lineage>
</organism>
<reference evidence="2" key="2">
    <citation type="submission" date="2017-06" db="EMBL/GenBank/DDBJ databases">
        <title>WGS assembly of Brachypodium distachyon.</title>
        <authorList>
            <consortium name="The International Brachypodium Initiative"/>
            <person name="Lucas S."/>
            <person name="Harmon-Smith M."/>
            <person name="Lail K."/>
            <person name="Tice H."/>
            <person name="Grimwood J."/>
            <person name="Bruce D."/>
            <person name="Barry K."/>
            <person name="Shu S."/>
            <person name="Lindquist E."/>
            <person name="Wang M."/>
            <person name="Pitluck S."/>
            <person name="Vogel J.P."/>
            <person name="Garvin D.F."/>
            <person name="Mockler T.C."/>
            <person name="Schmutz J."/>
            <person name="Rokhsar D."/>
            <person name="Bevan M.W."/>
        </authorList>
    </citation>
    <scope>NUCLEOTIDE SEQUENCE</scope>
    <source>
        <strain evidence="2">Bd21</strain>
    </source>
</reference>
<proteinExistence type="predicted"/>
<accession>A0A2K2DM09</accession>
<keyword evidence="1" id="KW-0812">Transmembrane</keyword>
<evidence type="ECO:0000313" key="4">
    <source>
        <dbReference type="Proteomes" id="UP000008810"/>
    </source>
</evidence>
<sequence length="53" mass="5938">MIHLVLIKYWHTKERDELVDNTASTGPQLTTMLMLAVTGITLISLGAMVARPW</sequence>
<evidence type="ECO:0000256" key="1">
    <source>
        <dbReference type="SAM" id="Phobius"/>
    </source>
</evidence>
<keyword evidence="1" id="KW-0472">Membrane</keyword>
<dbReference type="EMBL" id="CM000880">
    <property type="protein sequence ID" value="PNT75318.1"/>
    <property type="molecule type" value="Genomic_DNA"/>
</dbReference>
<keyword evidence="1" id="KW-1133">Transmembrane helix</keyword>
<evidence type="ECO:0000313" key="2">
    <source>
        <dbReference type="EMBL" id="PNT75318.1"/>
    </source>
</evidence>
<dbReference type="Proteomes" id="UP000008810">
    <property type="component" value="Chromosome 1"/>
</dbReference>
<name>A0A2K2DM09_BRADI</name>
<feature type="transmembrane region" description="Helical" evidence="1">
    <location>
        <begin position="29"/>
        <end position="50"/>
    </location>
</feature>
<dbReference type="Gramene" id="PNT75318">
    <property type="protein sequence ID" value="PNT75318"/>
    <property type="gene ID" value="BRADI_1g30222v3"/>
</dbReference>
<gene>
    <name evidence="2" type="ORF">BRADI_1g30222v3</name>
</gene>